<evidence type="ECO:0000256" key="1">
    <source>
        <dbReference type="SAM" id="SignalP"/>
    </source>
</evidence>
<name>A0ABS0AQG9_9GAMM</name>
<keyword evidence="1" id="KW-0732">Signal</keyword>
<feature type="chain" id="PRO_5045561082" evidence="1">
    <location>
        <begin position="25"/>
        <end position="288"/>
    </location>
</feature>
<reference evidence="2 3" key="1">
    <citation type="submission" date="2012-09" db="EMBL/GenBank/DDBJ databases">
        <title>Genome Sequence of alkane-degrading Bacterium Alcanivorax sp. 521-1.</title>
        <authorList>
            <person name="Lai Q."/>
            <person name="Shao Z."/>
        </authorList>
    </citation>
    <scope>NUCLEOTIDE SEQUENCE [LARGE SCALE GENOMIC DNA]</scope>
    <source>
        <strain evidence="2 3">521-1</strain>
    </source>
</reference>
<dbReference type="RefSeq" id="WP_194864849.1">
    <property type="nucleotide sequence ID" value="NZ_ARXX01000020.1"/>
</dbReference>
<organism evidence="2 3">
    <name type="scientific">Alloalcanivorax profundimaris</name>
    <dbReference type="NCBI Taxonomy" id="2735259"/>
    <lineage>
        <taxon>Bacteria</taxon>
        <taxon>Pseudomonadati</taxon>
        <taxon>Pseudomonadota</taxon>
        <taxon>Gammaproteobacteria</taxon>
        <taxon>Oceanospirillales</taxon>
        <taxon>Alcanivoracaceae</taxon>
        <taxon>Alloalcanivorax</taxon>
    </lineage>
</organism>
<comment type="caution">
    <text evidence="2">The sequence shown here is derived from an EMBL/GenBank/DDBJ whole genome shotgun (WGS) entry which is preliminary data.</text>
</comment>
<keyword evidence="3" id="KW-1185">Reference proteome</keyword>
<feature type="signal peptide" evidence="1">
    <location>
        <begin position="1"/>
        <end position="24"/>
    </location>
</feature>
<protein>
    <submittedName>
        <fullName evidence="2">Uncharacterized protein</fullName>
    </submittedName>
</protein>
<evidence type="ECO:0000313" key="2">
    <source>
        <dbReference type="EMBL" id="MBF5056333.1"/>
    </source>
</evidence>
<accession>A0ABS0AQG9</accession>
<proteinExistence type="predicted"/>
<dbReference type="EMBL" id="ARXX01000020">
    <property type="protein sequence ID" value="MBF5056333.1"/>
    <property type="molecule type" value="Genomic_DNA"/>
</dbReference>
<dbReference type="Proteomes" id="UP000662703">
    <property type="component" value="Unassembled WGS sequence"/>
</dbReference>
<gene>
    <name evidence="2" type="ORF">Y5W_01627</name>
</gene>
<evidence type="ECO:0000313" key="3">
    <source>
        <dbReference type="Proteomes" id="UP000662703"/>
    </source>
</evidence>
<sequence>MIKLTARTVLFSSVLAAFSLSGCALTDAEAEQALEIADSPSNLNTPQPDWDTPFWEPWSQAQADGNKGDQPRAVSFNRRDQPLANVALVTDGAVQAALPETLTKEAAEHGLLILPKGLVQDAIAHTSECNDLASQACRSALAVYPGARLLVQARAGDGGRVAVRVWDTALDKELTERVANNDQGAARLLDSLASQAATADWSARPFQGEGNALYIAAGRVNGLAEGTVLEVREPGRPVRTPTGQVVAWRAGEVVGKAKVAEWVGATLSRIEPVSGTAPSPAHRLSLAP</sequence>
<dbReference type="PROSITE" id="PS51257">
    <property type="entry name" value="PROKAR_LIPOPROTEIN"/>
    <property type="match status" value="1"/>
</dbReference>